<organism evidence="2 3">
    <name type="scientific">Paenimyroides ummariense</name>
    <dbReference type="NCBI Taxonomy" id="913024"/>
    <lineage>
        <taxon>Bacteria</taxon>
        <taxon>Pseudomonadati</taxon>
        <taxon>Bacteroidota</taxon>
        <taxon>Flavobacteriia</taxon>
        <taxon>Flavobacteriales</taxon>
        <taxon>Flavobacteriaceae</taxon>
        <taxon>Paenimyroides</taxon>
    </lineage>
</organism>
<keyword evidence="1" id="KW-0732">Signal</keyword>
<dbReference type="Proteomes" id="UP000199036">
    <property type="component" value="Unassembled WGS sequence"/>
</dbReference>
<evidence type="ECO:0000256" key="1">
    <source>
        <dbReference type="SAM" id="SignalP"/>
    </source>
</evidence>
<evidence type="ECO:0000313" key="3">
    <source>
        <dbReference type="Proteomes" id="UP000199036"/>
    </source>
</evidence>
<evidence type="ECO:0000313" key="2">
    <source>
        <dbReference type="EMBL" id="SFN71005.1"/>
    </source>
</evidence>
<dbReference type="OrthoDB" id="1356323at2"/>
<gene>
    <name evidence="2" type="ORF">SAMN05421741_109103</name>
</gene>
<dbReference type="AlphaFoldDB" id="A0A1I5B8G6"/>
<name>A0A1I5B8G6_9FLAO</name>
<proteinExistence type="predicted"/>
<feature type="signal peptide" evidence="1">
    <location>
        <begin position="1"/>
        <end position="23"/>
    </location>
</feature>
<reference evidence="3" key="1">
    <citation type="submission" date="2016-10" db="EMBL/GenBank/DDBJ databases">
        <authorList>
            <person name="Varghese N."/>
            <person name="Submissions S."/>
        </authorList>
    </citation>
    <scope>NUCLEOTIDE SEQUENCE [LARGE SCALE GENOMIC DNA]</scope>
    <source>
        <strain evidence="3">DS-12</strain>
    </source>
</reference>
<dbReference type="RefSeq" id="WP_091522288.1">
    <property type="nucleotide sequence ID" value="NZ_FOVI01000009.1"/>
</dbReference>
<dbReference type="EMBL" id="FOVI01000009">
    <property type="protein sequence ID" value="SFN71005.1"/>
    <property type="molecule type" value="Genomic_DNA"/>
</dbReference>
<sequence>MKNIHLKKIILLLLVVVGQQVLAQNKKVKSVSHDALTKAGTYTEYISRAGATVQVGDSLQISNPSNFERYMYITQNDAYLRADEMNKKLKVKAINVSGDDKKGYTVFFTCKGLGATPVFVRYEDAVQTNEIKLLTEDNATLQE</sequence>
<keyword evidence="3" id="KW-1185">Reference proteome</keyword>
<feature type="chain" id="PRO_5011756726" evidence="1">
    <location>
        <begin position="24"/>
        <end position="143"/>
    </location>
</feature>
<protein>
    <submittedName>
        <fullName evidence="2">Uncharacterized protein</fullName>
    </submittedName>
</protein>
<accession>A0A1I5B8G6</accession>
<dbReference type="STRING" id="913024.SAMN05421741_109103"/>